<dbReference type="AlphaFoldDB" id="A0A075RA18"/>
<dbReference type="eggNOG" id="COG1435">
    <property type="taxonomic scope" value="Bacteria"/>
</dbReference>
<feature type="binding site" evidence="8">
    <location>
        <position position="154"/>
    </location>
    <ligand>
        <name>Zn(2+)</name>
        <dbReference type="ChEBI" id="CHEBI:29105"/>
    </ligand>
</feature>
<evidence type="ECO:0000313" key="14">
    <source>
        <dbReference type="Proteomes" id="UP000005850"/>
    </source>
</evidence>
<dbReference type="GO" id="GO:0046104">
    <property type="term" value="P:thymidine metabolic process"/>
    <property type="evidence" value="ECO:0007669"/>
    <property type="project" value="TreeGrafter"/>
</dbReference>
<dbReference type="Pfam" id="PF00265">
    <property type="entry name" value="TK"/>
    <property type="match status" value="1"/>
</dbReference>
<dbReference type="HOGENOM" id="CLU_064400_2_2_9"/>
<protein>
    <recommendedName>
        <fullName evidence="2 8">Thymidine kinase</fullName>
        <ecNumber evidence="2 8">2.7.1.21</ecNumber>
    </recommendedName>
</protein>
<dbReference type="EC" id="2.7.1.21" evidence="2 8"/>
<comment type="similarity">
    <text evidence="1 8 12">Belongs to the thymidine kinase family.</text>
</comment>
<accession>A0A075RA18</accession>
<evidence type="ECO:0000256" key="3">
    <source>
        <dbReference type="ARBA" id="ARBA00022634"/>
    </source>
</evidence>
<evidence type="ECO:0000256" key="1">
    <source>
        <dbReference type="ARBA" id="ARBA00007587"/>
    </source>
</evidence>
<evidence type="ECO:0000256" key="2">
    <source>
        <dbReference type="ARBA" id="ARBA00012118"/>
    </source>
</evidence>
<evidence type="ECO:0000256" key="4">
    <source>
        <dbReference type="ARBA" id="ARBA00022679"/>
    </source>
</evidence>
<dbReference type="NCBIfam" id="NF003300">
    <property type="entry name" value="PRK04296.1-5"/>
    <property type="match status" value="1"/>
</dbReference>
<keyword evidence="8" id="KW-0862">Zinc</keyword>
<evidence type="ECO:0000313" key="13">
    <source>
        <dbReference type="EMBL" id="AIG28719.1"/>
    </source>
</evidence>
<keyword evidence="3 8" id="KW-0237">DNA synthesis</keyword>
<dbReference type="GO" id="GO:0004797">
    <property type="term" value="F:thymidine kinase activity"/>
    <property type="evidence" value="ECO:0007669"/>
    <property type="project" value="UniProtKB-UniRule"/>
</dbReference>
<dbReference type="InterPro" id="IPR020633">
    <property type="entry name" value="Thymidine_kinase_CS"/>
</dbReference>
<dbReference type="GO" id="GO:0071897">
    <property type="term" value="P:DNA biosynthetic process"/>
    <property type="evidence" value="ECO:0007669"/>
    <property type="project" value="UniProtKB-KW"/>
</dbReference>
<keyword evidence="8" id="KW-0963">Cytoplasm</keyword>
<dbReference type="SUPFAM" id="SSF52540">
    <property type="entry name" value="P-loop containing nucleoside triphosphate hydrolases"/>
    <property type="match status" value="1"/>
</dbReference>
<keyword evidence="5 8" id="KW-0547">Nucleotide-binding</keyword>
<evidence type="ECO:0000256" key="11">
    <source>
        <dbReference type="RuleBase" id="RU000544"/>
    </source>
</evidence>
<organism evidence="13 14">
    <name type="scientific">Brevibacillus laterosporus LMG 15441</name>
    <dbReference type="NCBI Taxonomy" id="1042163"/>
    <lineage>
        <taxon>Bacteria</taxon>
        <taxon>Bacillati</taxon>
        <taxon>Bacillota</taxon>
        <taxon>Bacilli</taxon>
        <taxon>Bacillales</taxon>
        <taxon>Paenibacillaceae</taxon>
        <taxon>Brevibacillus</taxon>
    </lineage>
</organism>
<dbReference type="STRING" id="1042163.BRLA_c044550"/>
<evidence type="ECO:0000256" key="6">
    <source>
        <dbReference type="ARBA" id="ARBA00022777"/>
    </source>
</evidence>
<name>A0A075RA18_BRELA</name>
<keyword evidence="14" id="KW-1185">Reference proteome</keyword>
<evidence type="ECO:0000256" key="12">
    <source>
        <dbReference type="RuleBase" id="RU004165"/>
    </source>
</evidence>
<feature type="binding site" evidence="8">
    <location>
        <position position="191"/>
    </location>
    <ligand>
        <name>Zn(2+)</name>
        <dbReference type="ChEBI" id="CHEBI:29105"/>
    </ligand>
</feature>
<evidence type="ECO:0000256" key="9">
    <source>
        <dbReference type="PIRSR" id="PIRSR035805-1"/>
    </source>
</evidence>
<dbReference type="GO" id="GO:0008270">
    <property type="term" value="F:zinc ion binding"/>
    <property type="evidence" value="ECO:0007669"/>
    <property type="project" value="UniProtKB-UniRule"/>
</dbReference>
<dbReference type="PANTHER" id="PTHR11441">
    <property type="entry name" value="THYMIDINE KINASE"/>
    <property type="match status" value="1"/>
</dbReference>
<comment type="caution">
    <text evidence="8">Lacks conserved residue(s) required for the propagation of feature annotation.</text>
</comment>
<comment type="subunit">
    <text evidence="8">Homotetramer.</text>
</comment>
<evidence type="ECO:0000256" key="5">
    <source>
        <dbReference type="ARBA" id="ARBA00022741"/>
    </source>
</evidence>
<dbReference type="KEGG" id="blr:BRLA_c044550"/>
<dbReference type="NCBIfam" id="NF003299">
    <property type="entry name" value="PRK04296.1-4"/>
    <property type="match status" value="1"/>
</dbReference>
<feature type="binding site" evidence="10">
    <location>
        <begin position="176"/>
        <end position="179"/>
    </location>
    <ligand>
        <name>substrate</name>
    </ligand>
</feature>
<sequence length="210" mass="23557">MATEGECGVAQLYFRYGAMNASKSIQLLTVAHNYEQSGKKVMVFTPEIDDRYGIGMVASRVGISREAFPIQNTTDLYRVVKDEQEKPHCVLVDEGQFLAEEHVRQLARIVDELNIPVIVYGLLKDFKNQLFAGSQALLCEADKIEEIKTVCVFCNKKATHILKFQQGKPVYTGETIQIGGEETYSSVCRRHYYQPPGIPKTLSVDSDNGK</sequence>
<keyword evidence="7 8" id="KW-0067">ATP-binding</keyword>
<reference evidence="13 14" key="1">
    <citation type="journal article" date="2011" name="J. Bacteriol.">
        <title>Genome sequence of Brevibacillus laterosporus LMG 15441, a pathogen of invertebrates.</title>
        <authorList>
            <person name="Djukic M."/>
            <person name="Poehlein A."/>
            <person name="Thurmer A."/>
            <person name="Daniel R."/>
        </authorList>
    </citation>
    <scope>NUCLEOTIDE SEQUENCE [LARGE SCALE GENOMIC DNA]</scope>
    <source>
        <strain evidence="13 14">LMG 15441</strain>
    </source>
</reference>
<evidence type="ECO:0000256" key="8">
    <source>
        <dbReference type="HAMAP-Rule" id="MF_00124"/>
    </source>
</evidence>
<dbReference type="SUPFAM" id="SSF57716">
    <property type="entry name" value="Glucocorticoid receptor-like (DNA-binding domain)"/>
    <property type="match status" value="1"/>
</dbReference>
<dbReference type="PROSITE" id="PS00603">
    <property type="entry name" value="TK_CELLULAR_TYPE"/>
    <property type="match status" value="1"/>
</dbReference>
<gene>
    <name evidence="8" type="primary">tdk</name>
    <name evidence="13" type="ORF">BRLA_c044550</name>
</gene>
<feature type="binding site" evidence="10">
    <location>
        <position position="184"/>
    </location>
    <ligand>
        <name>substrate</name>
    </ligand>
</feature>
<dbReference type="PANTHER" id="PTHR11441:SF0">
    <property type="entry name" value="THYMIDINE KINASE, CYTOSOLIC"/>
    <property type="match status" value="1"/>
</dbReference>
<dbReference type="PIRSF" id="PIRSF035805">
    <property type="entry name" value="TK_cell"/>
    <property type="match status" value="1"/>
</dbReference>
<dbReference type="Gene3D" id="3.40.50.300">
    <property type="entry name" value="P-loop containing nucleotide triphosphate hydrolases"/>
    <property type="match status" value="1"/>
</dbReference>
<feature type="binding site" evidence="8">
    <location>
        <begin position="93"/>
        <end position="96"/>
    </location>
    <ligand>
        <name>ATP</name>
        <dbReference type="ChEBI" id="CHEBI:30616"/>
    </ligand>
</feature>
<proteinExistence type="inferred from homology"/>
<dbReference type="GO" id="GO:0005524">
    <property type="term" value="F:ATP binding"/>
    <property type="evidence" value="ECO:0007669"/>
    <property type="project" value="UniProtKB-UniRule"/>
</dbReference>
<feature type="active site" description="Proton acceptor" evidence="8 9">
    <location>
        <position position="94"/>
    </location>
</feature>
<dbReference type="Gene3D" id="3.30.60.20">
    <property type="match status" value="1"/>
</dbReference>
<keyword evidence="4 8" id="KW-0808">Transferase</keyword>
<dbReference type="HAMAP" id="MF_00124">
    <property type="entry name" value="Thymidine_kinase"/>
    <property type="match status" value="1"/>
</dbReference>
<comment type="catalytic activity">
    <reaction evidence="8 11">
        <text>thymidine + ATP = dTMP + ADP + H(+)</text>
        <dbReference type="Rhea" id="RHEA:19129"/>
        <dbReference type="ChEBI" id="CHEBI:15378"/>
        <dbReference type="ChEBI" id="CHEBI:17748"/>
        <dbReference type="ChEBI" id="CHEBI:30616"/>
        <dbReference type="ChEBI" id="CHEBI:63528"/>
        <dbReference type="ChEBI" id="CHEBI:456216"/>
        <dbReference type="EC" id="2.7.1.21"/>
    </reaction>
</comment>
<feature type="binding site" evidence="8">
    <location>
        <position position="151"/>
    </location>
    <ligand>
        <name>Zn(2+)</name>
        <dbReference type="ChEBI" id="CHEBI:29105"/>
    </ligand>
</feature>
<keyword evidence="8" id="KW-0479">Metal-binding</keyword>
<dbReference type="EMBL" id="CP007806">
    <property type="protein sequence ID" value="AIG28719.1"/>
    <property type="molecule type" value="Genomic_DNA"/>
</dbReference>
<dbReference type="InterPro" id="IPR027417">
    <property type="entry name" value="P-loop_NTPase"/>
</dbReference>
<dbReference type="InterPro" id="IPR001267">
    <property type="entry name" value="Thymidine_kinase"/>
</dbReference>
<keyword evidence="6 8" id="KW-0418">Kinase</keyword>
<dbReference type="Proteomes" id="UP000005850">
    <property type="component" value="Chromosome"/>
</dbReference>
<feature type="binding site" evidence="8">
    <location>
        <position position="188"/>
    </location>
    <ligand>
        <name>Zn(2+)</name>
        <dbReference type="ChEBI" id="CHEBI:29105"/>
    </ligand>
</feature>
<evidence type="ECO:0000256" key="10">
    <source>
        <dbReference type="PIRSR" id="PIRSR035805-2"/>
    </source>
</evidence>
<dbReference type="GO" id="GO:0005829">
    <property type="term" value="C:cytosol"/>
    <property type="evidence" value="ECO:0007669"/>
    <property type="project" value="TreeGrafter"/>
</dbReference>
<comment type="subcellular location">
    <subcellularLocation>
        <location evidence="8">Cytoplasm</location>
    </subcellularLocation>
</comment>
<evidence type="ECO:0000256" key="7">
    <source>
        <dbReference type="ARBA" id="ARBA00022840"/>
    </source>
</evidence>